<keyword evidence="3" id="KW-0378">Hydrolase</keyword>
<evidence type="ECO:0000313" key="4">
    <source>
        <dbReference type="Proteomes" id="UP001243717"/>
    </source>
</evidence>
<dbReference type="InterPro" id="IPR053844">
    <property type="entry name" value="AH_C"/>
</dbReference>
<dbReference type="Proteomes" id="UP001243717">
    <property type="component" value="Unassembled WGS sequence"/>
</dbReference>
<dbReference type="Gene3D" id="3.90.1300.10">
    <property type="entry name" value="Amidase signature (AS) domain"/>
    <property type="match status" value="1"/>
</dbReference>
<dbReference type="Pfam" id="PF21986">
    <property type="entry name" value="AH_C"/>
    <property type="match status" value="1"/>
</dbReference>
<dbReference type="EC" id="3.5.1.54" evidence="3"/>
<evidence type="ECO:0000259" key="1">
    <source>
        <dbReference type="Pfam" id="PF01425"/>
    </source>
</evidence>
<proteinExistence type="predicted"/>
<dbReference type="EMBL" id="JARXIC010000070">
    <property type="protein sequence ID" value="MDQ8196353.1"/>
    <property type="molecule type" value="Genomic_DNA"/>
</dbReference>
<protein>
    <submittedName>
        <fullName evidence="3">Allophanate hydrolase</fullName>
        <ecNumber evidence="3">3.5.1.54</ecNumber>
    </submittedName>
</protein>
<dbReference type="PANTHER" id="PTHR11895:SF169">
    <property type="entry name" value="GLUTAMYL-TRNA(GLN) AMIDOTRANSFERASE"/>
    <property type="match status" value="1"/>
</dbReference>
<dbReference type="NCBIfam" id="NF006043">
    <property type="entry name" value="PRK08186.1"/>
    <property type="match status" value="1"/>
</dbReference>
<dbReference type="InterPro" id="IPR023631">
    <property type="entry name" value="Amidase_dom"/>
</dbReference>
<sequence>MNISLDIQNLTTLYASGELSPRELCEALQKQADRVDNPKIWIHRLSPEELEPYLLRLESEDPASQPLYGIPFAIKDNIDLAGVPTTAACAAYAYTPEKSSPVVEKLIQAGAIPIGKTNLDQFATGLVGVRSPYGVPRNPLAPDRVPGGSSSGSAVALSESLVSFSLGTDTAGSGRVPAAFNKLWGVKPSKGRLSTSGVVPACRTLDCVSIFALNAADSQAVLKVAEGFDSSDAYSLPTADQSLPVSKKIGVPKPEQLMFFGDAGYEAAWSLALLELESKGWEIETIDFEPFLQAARLLYEGPWVSERTAVLQDFLASNADDFFPATRTIIGGGLNNTACDAFSASYKLAALRRESESVWQGLAAIVTPTAGGFPTLADLAADPIGPNSQLGYYTNFMNLLDLCAVATPAGETESGLPFGITWIAPRDTDKALIEIADKGPRALEVDNDTLPILLFGAHMQGLPLNSQILELGGKFVAQVDTAAQYKMIYLPEPAPHRPGIIRVGEGGSSIAAEEWRLPKASLGALLASIQQPLGLGQIELSDGRKVHGFLCEAAAAQSAQDISATGGWRGFLAQA</sequence>
<reference evidence="3 4" key="1">
    <citation type="submission" date="2023-04" db="EMBL/GenBank/DDBJ databases">
        <title>A novel bacteria isolated from coastal sediment.</title>
        <authorList>
            <person name="Liu X.-J."/>
            <person name="Du Z.-J."/>
        </authorList>
    </citation>
    <scope>NUCLEOTIDE SEQUENCE [LARGE SCALE GENOMIC DNA]</scope>
    <source>
        <strain evidence="3 4">SDUM461004</strain>
    </source>
</reference>
<dbReference type="Gene3D" id="3.10.490.10">
    <property type="entry name" value="Gamma-glutamyl cyclotransferase-like"/>
    <property type="match status" value="1"/>
</dbReference>
<dbReference type="SUPFAM" id="SSF75304">
    <property type="entry name" value="Amidase signature (AS) enzymes"/>
    <property type="match status" value="1"/>
</dbReference>
<comment type="caution">
    <text evidence="3">The sequence shown here is derived from an EMBL/GenBank/DDBJ whole genome shotgun (WGS) entry which is preliminary data.</text>
</comment>
<gene>
    <name evidence="3" type="primary">atzF</name>
    <name evidence="3" type="ORF">QEH59_18125</name>
</gene>
<dbReference type="InterPro" id="IPR000120">
    <property type="entry name" value="Amidase"/>
</dbReference>
<dbReference type="InterPro" id="IPR036928">
    <property type="entry name" value="AS_sf"/>
</dbReference>
<dbReference type="PANTHER" id="PTHR11895">
    <property type="entry name" value="TRANSAMIDASE"/>
    <property type="match status" value="1"/>
</dbReference>
<evidence type="ECO:0000313" key="3">
    <source>
        <dbReference type="EMBL" id="MDQ8196353.1"/>
    </source>
</evidence>
<dbReference type="Gene3D" id="1.20.58.1700">
    <property type="match status" value="1"/>
</dbReference>
<feature type="domain" description="Amidase" evidence="1">
    <location>
        <begin position="24"/>
        <end position="432"/>
    </location>
</feature>
<dbReference type="InterPro" id="IPR014085">
    <property type="entry name" value="Allophanate_hydrolase"/>
</dbReference>
<evidence type="ECO:0000259" key="2">
    <source>
        <dbReference type="Pfam" id="PF21986"/>
    </source>
</evidence>
<dbReference type="GO" id="GO:0004039">
    <property type="term" value="F:allophanate hydrolase activity"/>
    <property type="evidence" value="ECO:0007669"/>
    <property type="project" value="UniProtKB-EC"/>
</dbReference>
<keyword evidence="4" id="KW-1185">Reference proteome</keyword>
<name>A0ABU1AQ44_9BACT</name>
<dbReference type="NCBIfam" id="TIGR02713">
    <property type="entry name" value="allophanate_hyd"/>
    <property type="match status" value="1"/>
</dbReference>
<organism evidence="3 4">
    <name type="scientific">Thalassobacterium sedimentorum</name>
    <dbReference type="NCBI Taxonomy" id="3041258"/>
    <lineage>
        <taxon>Bacteria</taxon>
        <taxon>Pseudomonadati</taxon>
        <taxon>Verrucomicrobiota</taxon>
        <taxon>Opitutia</taxon>
        <taxon>Puniceicoccales</taxon>
        <taxon>Coraliomargaritaceae</taxon>
        <taxon>Thalassobacterium</taxon>
    </lineage>
</organism>
<feature type="domain" description="Allophanate hydrolase C-terminal" evidence="2">
    <location>
        <begin position="452"/>
        <end position="572"/>
    </location>
</feature>
<accession>A0ABU1AQ44</accession>
<dbReference type="Pfam" id="PF01425">
    <property type="entry name" value="Amidase"/>
    <property type="match status" value="1"/>
</dbReference>
<dbReference type="RefSeq" id="WP_308986788.1">
    <property type="nucleotide sequence ID" value="NZ_JARXIC010000070.1"/>
</dbReference>